<dbReference type="InterPro" id="IPR011009">
    <property type="entry name" value="Kinase-like_dom_sf"/>
</dbReference>
<dbReference type="EMBL" id="JAULSY010000096">
    <property type="protein sequence ID" value="KAK0666063.1"/>
    <property type="molecule type" value="Genomic_DNA"/>
</dbReference>
<gene>
    <name evidence="11" type="ORF">QBC41DRAFT_367175</name>
</gene>
<dbReference type="Gene3D" id="1.10.510.10">
    <property type="entry name" value="Transferase(Phosphotransferase) domain 1"/>
    <property type="match status" value="1"/>
</dbReference>
<sequence length="426" mass="48945">MGYFDEYLLDSRFKSSFDSWNPVAGYYHNVIDWDQRRTITVCTSGKKDEEFIFEALVELIDDLPADVVKIKVSDDFELLSSSTAVDDDNTIVPFYPSPNDLPPHIPKVRRSELTEVERLGVQADHVTYEPSPGETKHVVFKYYINEGNIAMFWHELNCTLRIPSHPNIVPIDRIVIESASPDGPEKVVGFTTPFISGGTILDNVGRVFELKHLKQLITTIDYLNLKLGIVHGDITTWNLLIDPETDDLKIFDFNMGAKLGWEGDKDHLDTFGYDEDRNDVKLAVFAVYEIITRDISYREETDLEDLDMAQVLDQEEWEQHSDVQLEEGVPVSEYRRVLTEWVSSRKKTEGEIRFYKQAPEFIDWPGLPEFPLVEFVGSVTRRPSQMRSEMIKRGEPFIKWQRPPTAQLPLPEGQRLLATGEVVAEK</sequence>
<dbReference type="PROSITE" id="PS00109">
    <property type="entry name" value="PROTEIN_KINASE_TYR"/>
    <property type="match status" value="1"/>
</dbReference>
<organism evidence="11 12">
    <name type="scientific">Cercophora samala</name>
    <dbReference type="NCBI Taxonomy" id="330535"/>
    <lineage>
        <taxon>Eukaryota</taxon>
        <taxon>Fungi</taxon>
        <taxon>Dikarya</taxon>
        <taxon>Ascomycota</taxon>
        <taxon>Pezizomycotina</taxon>
        <taxon>Sordariomycetes</taxon>
        <taxon>Sordariomycetidae</taxon>
        <taxon>Sordariales</taxon>
        <taxon>Lasiosphaeriaceae</taxon>
        <taxon>Cercophora</taxon>
    </lineage>
</organism>
<keyword evidence="12" id="KW-1185">Reference proteome</keyword>
<dbReference type="AlphaFoldDB" id="A0AA39Z8A0"/>
<evidence type="ECO:0000313" key="11">
    <source>
        <dbReference type="EMBL" id="KAK0666063.1"/>
    </source>
</evidence>
<dbReference type="GO" id="GO:0005524">
    <property type="term" value="F:ATP binding"/>
    <property type="evidence" value="ECO:0007669"/>
    <property type="project" value="InterPro"/>
</dbReference>
<accession>A0AA39Z8A0</accession>
<evidence type="ECO:0000256" key="5">
    <source>
        <dbReference type="ARBA" id="ARBA00019973"/>
    </source>
</evidence>
<protein>
    <recommendedName>
        <fullName evidence="5">EKC/KEOPS complex subunit BUD32</fullName>
        <ecNumber evidence="3">2.7.11.1</ecNumber>
    </recommendedName>
    <alternativeName>
        <fullName evidence="6 7">Atypical Serine/threonine protein kinase BUD32</fullName>
    </alternativeName>
    <alternativeName>
        <fullName evidence="4">EKC/KEOPS complex subunit bud32</fullName>
    </alternativeName>
</protein>
<evidence type="ECO:0000256" key="2">
    <source>
        <dbReference type="ARBA" id="ARBA00011534"/>
    </source>
</evidence>
<evidence type="ECO:0000256" key="6">
    <source>
        <dbReference type="ARBA" id="ARBA00030980"/>
    </source>
</evidence>
<reference evidence="11" key="1">
    <citation type="submission" date="2023-06" db="EMBL/GenBank/DDBJ databases">
        <title>Genome-scale phylogeny and comparative genomics of the fungal order Sordariales.</title>
        <authorList>
            <consortium name="Lawrence Berkeley National Laboratory"/>
            <person name="Hensen N."/>
            <person name="Bonometti L."/>
            <person name="Westerberg I."/>
            <person name="Brannstrom I.O."/>
            <person name="Guillou S."/>
            <person name="Cros-Aarteil S."/>
            <person name="Calhoun S."/>
            <person name="Haridas S."/>
            <person name="Kuo A."/>
            <person name="Mondo S."/>
            <person name="Pangilinan J."/>
            <person name="Riley R."/>
            <person name="Labutti K."/>
            <person name="Andreopoulos B."/>
            <person name="Lipzen A."/>
            <person name="Chen C."/>
            <person name="Yanf M."/>
            <person name="Daum C."/>
            <person name="Ng V."/>
            <person name="Clum A."/>
            <person name="Steindorff A."/>
            <person name="Ohm R."/>
            <person name="Martin F."/>
            <person name="Silar P."/>
            <person name="Natvig D."/>
            <person name="Lalanne C."/>
            <person name="Gautier V."/>
            <person name="Ament-Velasquez S.L."/>
            <person name="Kruys A."/>
            <person name="Hutchinson M.I."/>
            <person name="Powell A.J."/>
            <person name="Barry K."/>
            <person name="Miller A.N."/>
            <person name="Grigoriev I.V."/>
            <person name="Debuchy R."/>
            <person name="Gladieux P."/>
            <person name="Thoren M.H."/>
            <person name="Johannesson H."/>
        </authorList>
    </citation>
    <scope>NUCLEOTIDE SEQUENCE</scope>
    <source>
        <strain evidence="11">CBS 307.81</strain>
    </source>
</reference>
<name>A0AA39Z8A0_9PEZI</name>
<feature type="domain" description="Protein kinase" evidence="10">
    <location>
        <begin position="113"/>
        <end position="426"/>
    </location>
</feature>
<dbReference type="EC" id="2.7.11.1" evidence="3"/>
<dbReference type="PROSITE" id="PS50011">
    <property type="entry name" value="PROTEIN_KINASE_DOM"/>
    <property type="match status" value="1"/>
</dbReference>
<comment type="catalytic activity">
    <reaction evidence="9">
        <text>L-seryl-[protein] + ATP = O-phospho-L-seryl-[protein] + ADP + H(+)</text>
        <dbReference type="Rhea" id="RHEA:17989"/>
        <dbReference type="Rhea" id="RHEA-COMP:9863"/>
        <dbReference type="Rhea" id="RHEA-COMP:11604"/>
        <dbReference type="ChEBI" id="CHEBI:15378"/>
        <dbReference type="ChEBI" id="CHEBI:29999"/>
        <dbReference type="ChEBI" id="CHEBI:30616"/>
        <dbReference type="ChEBI" id="CHEBI:83421"/>
        <dbReference type="ChEBI" id="CHEBI:456216"/>
        <dbReference type="EC" id="2.7.11.1"/>
    </reaction>
</comment>
<evidence type="ECO:0000256" key="8">
    <source>
        <dbReference type="ARBA" id="ARBA00047899"/>
    </source>
</evidence>
<dbReference type="SMART" id="SM00220">
    <property type="entry name" value="S_TKc"/>
    <property type="match status" value="1"/>
</dbReference>
<proteinExistence type="predicted"/>
<evidence type="ECO:0000256" key="3">
    <source>
        <dbReference type="ARBA" id="ARBA00012513"/>
    </source>
</evidence>
<evidence type="ECO:0000256" key="7">
    <source>
        <dbReference type="ARBA" id="ARBA00033194"/>
    </source>
</evidence>
<comment type="catalytic activity">
    <reaction evidence="8">
        <text>L-threonyl-[protein] + ATP = O-phospho-L-threonyl-[protein] + ADP + H(+)</text>
        <dbReference type="Rhea" id="RHEA:46608"/>
        <dbReference type="Rhea" id="RHEA-COMP:11060"/>
        <dbReference type="Rhea" id="RHEA-COMP:11605"/>
        <dbReference type="ChEBI" id="CHEBI:15378"/>
        <dbReference type="ChEBI" id="CHEBI:30013"/>
        <dbReference type="ChEBI" id="CHEBI:30616"/>
        <dbReference type="ChEBI" id="CHEBI:61977"/>
        <dbReference type="ChEBI" id="CHEBI:456216"/>
        <dbReference type="EC" id="2.7.11.1"/>
    </reaction>
</comment>
<evidence type="ECO:0000313" key="12">
    <source>
        <dbReference type="Proteomes" id="UP001174997"/>
    </source>
</evidence>
<evidence type="ECO:0000256" key="1">
    <source>
        <dbReference type="ARBA" id="ARBA00003747"/>
    </source>
</evidence>
<dbReference type="InterPro" id="IPR000719">
    <property type="entry name" value="Prot_kinase_dom"/>
</dbReference>
<dbReference type="Proteomes" id="UP001174997">
    <property type="component" value="Unassembled WGS sequence"/>
</dbReference>
<comment type="caution">
    <text evidence="11">The sequence shown here is derived from an EMBL/GenBank/DDBJ whole genome shotgun (WGS) entry which is preliminary data.</text>
</comment>
<evidence type="ECO:0000256" key="4">
    <source>
        <dbReference type="ARBA" id="ARBA00013948"/>
    </source>
</evidence>
<comment type="subunit">
    <text evidence="2">Component of the EKC/KEOPS complex composed of at least BUD32, CGI121, GON7, KAE1 and PCC1; the whole complex dimerizes.</text>
</comment>
<comment type="function">
    <text evidence="1">Component of the EKC/KEOPS complex that is required for the formation of a threonylcarbamoyl group on adenosine at position 37 (t(6)A37) in tRNAs that read codons beginning with adenine. The complex is probably involved in the transfer of the threonylcarbamoyl moiety of threonylcarbamoyl-AMP (TC-AMP) to the N6 group of A37. BUD32 has ATPase activity in the context of the EKC/KEOPS complex and likely plays a supporting role to the catalytic subunit KAE1. The EKC/KEOPS complex also promotes both telomere uncapping and telomere elongation. The complex is required for efficient recruitment of transcriptional coactivators.</text>
</comment>
<evidence type="ECO:0000259" key="10">
    <source>
        <dbReference type="PROSITE" id="PS50011"/>
    </source>
</evidence>
<dbReference type="GO" id="GO:0004674">
    <property type="term" value="F:protein serine/threonine kinase activity"/>
    <property type="evidence" value="ECO:0007669"/>
    <property type="project" value="UniProtKB-EC"/>
</dbReference>
<dbReference type="SUPFAM" id="SSF56112">
    <property type="entry name" value="Protein kinase-like (PK-like)"/>
    <property type="match status" value="1"/>
</dbReference>
<evidence type="ECO:0000256" key="9">
    <source>
        <dbReference type="ARBA" id="ARBA00048679"/>
    </source>
</evidence>
<dbReference type="InterPro" id="IPR008266">
    <property type="entry name" value="Tyr_kinase_AS"/>
</dbReference>